<evidence type="ECO:0000313" key="2">
    <source>
        <dbReference type="EMBL" id="KAJ7371616.1"/>
    </source>
</evidence>
<dbReference type="EMBL" id="MU826844">
    <property type="protein sequence ID" value="KAJ7371616.1"/>
    <property type="molecule type" value="Genomic_DNA"/>
</dbReference>
<evidence type="ECO:0000313" key="3">
    <source>
        <dbReference type="Proteomes" id="UP001163046"/>
    </source>
</evidence>
<feature type="region of interest" description="Disordered" evidence="1">
    <location>
        <begin position="1"/>
        <end position="29"/>
    </location>
</feature>
<comment type="caution">
    <text evidence="2">The sequence shown here is derived from an EMBL/GenBank/DDBJ whole genome shotgun (WGS) entry which is preliminary data.</text>
</comment>
<dbReference type="OrthoDB" id="5973764at2759"/>
<organism evidence="2 3">
    <name type="scientific">Desmophyllum pertusum</name>
    <dbReference type="NCBI Taxonomy" id="174260"/>
    <lineage>
        <taxon>Eukaryota</taxon>
        <taxon>Metazoa</taxon>
        <taxon>Cnidaria</taxon>
        <taxon>Anthozoa</taxon>
        <taxon>Hexacorallia</taxon>
        <taxon>Scleractinia</taxon>
        <taxon>Caryophylliina</taxon>
        <taxon>Caryophylliidae</taxon>
        <taxon>Desmophyllum</taxon>
    </lineage>
</organism>
<accession>A0A9W9YYB5</accession>
<dbReference type="Proteomes" id="UP001163046">
    <property type="component" value="Unassembled WGS sequence"/>
</dbReference>
<reference evidence="2" key="1">
    <citation type="submission" date="2023-01" db="EMBL/GenBank/DDBJ databases">
        <title>Genome assembly of the deep-sea coral Lophelia pertusa.</title>
        <authorList>
            <person name="Herrera S."/>
            <person name="Cordes E."/>
        </authorList>
    </citation>
    <scope>NUCLEOTIDE SEQUENCE</scope>
    <source>
        <strain evidence="2">USNM1676648</strain>
        <tissue evidence="2">Polyp</tissue>
    </source>
</reference>
<sequence>MRKKSFMSAPATSYGKHDKSTQRPNLPEIAYKSQCERGQREIRSEIIDTIAQSALKAVHFEETDLPQFIADIVASKKWISAFGVDVSDTENNPLLEYLVKDYKECMSKEKASEVKKRAAAQKAKLFIGSSLKESRLTLSGDKTPVEYKDRVVAADSIGRVTYYVDERRRLLSIIAMEYSYRFLQQQFGCSPNTVIAARVHAILFGRGGTPPSTFKFQRQCVSPDVLEELSEFFMRDDVSRPSSCRNVIVEDQETPIRYWKDSIKNLVNQYQLEFPNGVKRTYIYSHVSSSFRSDTMLAGLCNICDDYGHSNYDKMLTTLNDIERNAATSLKEEKAMVTKHQKFLKTQFKMHPSSCPDVVALVQEVEKVVEECSECVRLKEIQRDWYGKRGISLHGLLVIAQVEENKRISEVLDLWCEDTTQDSWFSQSAMDVGFSWMEQAFPGFRLYLFSDNGPHYHNSGFLFYLTEVNEAFNISLVEYNNFEAGEGKSKLDTHFAHISHKIVWWEMGQQLGDLIGSMKNVQCRKLNIDRSKAPNKVGTLKDISLYGSFHFPTAGQYSGGLVARSLAGTGKELKKTKVQVQALVNRSHPTAGATGATTTEEVYSALTDQQNYSGEPYSIWFIQHASEPVIPVTMIPVEEGLTTRIAKSGYALKSGGAKRVTFTLEQKEVMIEFYNRQANEGIRADPADCIVAMRERGLSVLKESQI</sequence>
<gene>
    <name evidence="2" type="ORF">OS493_024293</name>
</gene>
<proteinExistence type="predicted"/>
<dbReference type="AlphaFoldDB" id="A0A9W9YYB5"/>
<name>A0A9W9YYB5_9CNID</name>
<evidence type="ECO:0000256" key="1">
    <source>
        <dbReference type="SAM" id="MobiDB-lite"/>
    </source>
</evidence>
<keyword evidence="3" id="KW-1185">Reference proteome</keyword>
<protein>
    <submittedName>
        <fullName evidence="2">Uncharacterized protein</fullName>
    </submittedName>
</protein>